<dbReference type="EMBL" id="CP031093">
    <property type="protein sequence ID" value="QCF26658.1"/>
    <property type="molecule type" value="Genomic_DNA"/>
</dbReference>
<dbReference type="AlphaFoldDB" id="A0A4P7XHX0"/>
<sequence>MKGSKGSNGILASLTGVILVAGTVVSLAGCAAGAITGTTYAAGGAAATAAHRERQAFKKKLGKDYQEYQDLFAAASCDPDEYQIGPTIMESLEDSPPIKDGFEETQETLEKIYNNPEVERDVRAHALYLIALTEAEKEDGSRQQARKLLRQVKQEFPGTHDCAVDVLLERGRQITDDDASER</sequence>
<dbReference type="KEGG" id="hmi:soil367_12350"/>
<organism evidence="1 2">
    <name type="scientific">Hydrocarboniclastica marina</name>
    <dbReference type="NCBI Taxonomy" id="2259620"/>
    <lineage>
        <taxon>Bacteria</taxon>
        <taxon>Pseudomonadati</taxon>
        <taxon>Pseudomonadota</taxon>
        <taxon>Gammaproteobacteria</taxon>
        <taxon>Alteromonadales</taxon>
        <taxon>Alteromonadaceae</taxon>
        <taxon>Hydrocarboniclastica</taxon>
    </lineage>
</organism>
<evidence type="ECO:0000313" key="2">
    <source>
        <dbReference type="Proteomes" id="UP000298049"/>
    </source>
</evidence>
<evidence type="ECO:0008006" key="3">
    <source>
        <dbReference type="Google" id="ProtNLM"/>
    </source>
</evidence>
<proteinExistence type="predicted"/>
<dbReference type="Proteomes" id="UP000298049">
    <property type="component" value="Chromosome"/>
</dbReference>
<protein>
    <recommendedName>
        <fullName evidence="3">Tetratricopeptide repeat protein</fullName>
    </recommendedName>
</protein>
<dbReference type="RefSeq" id="WP_136549364.1">
    <property type="nucleotide sequence ID" value="NZ_CP031093.1"/>
</dbReference>
<dbReference type="OrthoDB" id="6388209at2"/>
<keyword evidence="2" id="KW-1185">Reference proteome</keyword>
<name>A0A4P7XHX0_9ALTE</name>
<gene>
    <name evidence="1" type="ORF">soil367_12350</name>
</gene>
<accession>A0A4P7XHX0</accession>
<dbReference type="PROSITE" id="PS51257">
    <property type="entry name" value="PROKAR_LIPOPROTEIN"/>
    <property type="match status" value="1"/>
</dbReference>
<evidence type="ECO:0000313" key="1">
    <source>
        <dbReference type="EMBL" id="QCF26658.1"/>
    </source>
</evidence>
<reference evidence="1 2" key="1">
    <citation type="submission" date="2018-07" db="EMBL/GenBank/DDBJ databases">
        <title>Marsedoiliclastica nanhaica gen. nov. sp. nov., a novel marine hydrocarbonoclastic bacterium isolated from an in-situ enriched hydrocarbon-degrading consortium in deep-sea sediment.</title>
        <authorList>
            <person name="Dong C."/>
            <person name="Ma T."/>
            <person name="Liu R."/>
            <person name="Shao Z."/>
        </authorList>
    </citation>
    <scope>NUCLEOTIDE SEQUENCE [LARGE SCALE GENOMIC DNA]</scope>
    <source>
        <strain evidence="2">soil36-7</strain>
    </source>
</reference>